<dbReference type="GO" id="GO:0003700">
    <property type="term" value="F:DNA-binding transcription factor activity"/>
    <property type="evidence" value="ECO:0007669"/>
    <property type="project" value="InterPro"/>
</dbReference>
<feature type="zinc finger region" description="C3H1-type" evidence="6">
    <location>
        <begin position="121"/>
        <end position="148"/>
    </location>
</feature>
<dbReference type="SUPFAM" id="SSF90229">
    <property type="entry name" value="CCCH zinc finger"/>
    <property type="match status" value="2"/>
</dbReference>
<dbReference type="EMBL" id="UZAE01003562">
    <property type="protein sequence ID" value="VDO00595.1"/>
    <property type="molecule type" value="Genomic_DNA"/>
</dbReference>
<dbReference type="Gene3D" id="4.10.1000.10">
    <property type="entry name" value="Zinc finger, CCCH-type"/>
    <property type="match status" value="1"/>
</dbReference>
<feature type="domain" description="C3H1-type" evidence="8">
    <location>
        <begin position="121"/>
        <end position="148"/>
    </location>
</feature>
<dbReference type="PROSITE" id="PS50103">
    <property type="entry name" value="ZF_C3H1"/>
    <property type="match status" value="3"/>
</dbReference>
<feature type="domain" description="C3H1-type" evidence="8">
    <location>
        <begin position="163"/>
        <end position="185"/>
    </location>
</feature>
<keyword evidence="3 6" id="KW-0479">Metal-binding</keyword>
<evidence type="ECO:0000256" key="3">
    <source>
        <dbReference type="ARBA" id="ARBA00022723"/>
    </source>
</evidence>
<evidence type="ECO:0000256" key="6">
    <source>
        <dbReference type="PROSITE-ProRule" id="PRU00723"/>
    </source>
</evidence>
<organism evidence="12">
    <name type="scientific">Rodentolepis nana</name>
    <name type="common">Dwarf tapeworm</name>
    <name type="synonym">Hymenolepis nana</name>
    <dbReference type="NCBI Taxonomy" id="102285"/>
    <lineage>
        <taxon>Eukaryota</taxon>
        <taxon>Metazoa</taxon>
        <taxon>Spiralia</taxon>
        <taxon>Lophotrochozoa</taxon>
        <taxon>Platyhelminthes</taxon>
        <taxon>Cestoda</taxon>
        <taxon>Eucestoda</taxon>
        <taxon>Cyclophyllidea</taxon>
        <taxon>Hymenolepididae</taxon>
        <taxon>Rodentolepis</taxon>
    </lineage>
</organism>
<gene>
    <name evidence="10" type="ORF">HNAJ_LOCUS4735</name>
</gene>
<evidence type="ECO:0000256" key="1">
    <source>
        <dbReference type="ARBA" id="ARBA00000900"/>
    </source>
</evidence>
<dbReference type="EC" id="2.3.2.27" evidence="2"/>
<feature type="region of interest" description="Disordered" evidence="7">
    <location>
        <begin position="414"/>
        <end position="445"/>
    </location>
</feature>
<evidence type="ECO:0000259" key="8">
    <source>
        <dbReference type="PROSITE" id="PS50103"/>
    </source>
</evidence>
<dbReference type="GO" id="GO:0000209">
    <property type="term" value="P:protein polyubiquitination"/>
    <property type="evidence" value="ECO:0007669"/>
    <property type="project" value="InterPro"/>
</dbReference>
<dbReference type="InterPro" id="IPR020604">
    <property type="entry name" value="CTF/NFI_DNA-bd-dom"/>
</dbReference>
<reference evidence="12" key="1">
    <citation type="submission" date="2017-02" db="UniProtKB">
        <authorList>
            <consortium name="WormBaseParasite"/>
        </authorList>
    </citation>
    <scope>IDENTIFICATION</scope>
</reference>
<dbReference type="Proteomes" id="UP000278807">
    <property type="component" value="Unassembled WGS sequence"/>
</dbReference>
<evidence type="ECO:0000313" key="10">
    <source>
        <dbReference type="EMBL" id="VDO00595.1"/>
    </source>
</evidence>
<dbReference type="Pfam" id="PF00642">
    <property type="entry name" value="zf-CCCH"/>
    <property type="match status" value="1"/>
</dbReference>
<comment type="catalytic activity">
    <reaction evidence="1">
        <text>S-ubiquitinyl-[E2 ubiquitin-conjugating enzyme]-L-cysteine + [acceptor protein]-L-lysine = [E2 ubiquitin-conjugating enzyme]-L-cysteine + N(6)-ubiquitinyl-[acceptor protein]-L-lysine.</text>
        <dbReference type="EC" id="2.3.2.27"/>
    </reaction>
</comment>
<name>A0A0R3TCE8_RODNA</name>
<dbReference type="PANTHER" id="PTHR11224:SF10">
    <property type="entry name" value="IP09428P-RELATED"/>
    <property type="match status" value="1"/>
</dbReference>
<sequence length="646" mass="73330">MSAYSIKFVEPHDEFVVPHMQTCCLANSLAYKEVLKNPKLFYNWDQLPEEHKRAVVKHCGEKIRKLEEDNRQQAIESSNQMPAVDVPSPGSVILLRAMDLPPPCKFFHAGMCFKGEHCEFAHPTQRCKYFNAGFCQYGNKCHFRHDLDRLITSNNTELAVPTTCPFFLAGQCKYGDFCTRSHQIDNSEFSGRMTLDDYKAQREYFRPPISRLAPETGLQSTFKHSSVAIAPNPARPPVQKPTTRLEQGFLRDLTPDDLDKMRNLEVDRFLKLYTPSHLKQTSDPSEKTKIFSLLFSSKDPDWTFEVKQILLTIILPKDYPVSPPIVSAPRTSDIPDSVTSALNEAISQFIRARCETYSSTGKVGLYLRSFFFWLDKSLKDIFTNAYSKIDEEQPAISSDLRIPESFHESILSMGPSFVNDRPESKPLQTERPKASDEKSHVENEECKTVEEAEEVKNQDITVANVQLQELIFEGLEMRGHAGTGLITRLPVQCICSICKLQFDWTFRLPPYNIKANSEEGEEDRDAEKKPQVPRSLTSLPPSTTTCQRCRHVLGMVFTAEYVHSFGSRIGTFEMANCMLVEVYAKTADVMLSCNHCNGEEFKVTGLQPDRVLAKRCQKCHVVCGIFYTGLSISRPKLASADICKLF</sequence>
<dbReference type="SMART" id="SM00356">
    <property type="entry name" value="ZnF_C3H1"/>
    <property type="match status" value="3"/>
</dbReference>
<feature type="region of interest" description="Disordered" evidence="7">
    <location>
        <begin position="517"/>
        <end position="542"/>
    </location>
</feature>
<evidence type="ECO:0000259" key="9">
    <source>
        <dbReference type="PROSITE" id="PS51080"/>
    </source>
</evidence>
<dbReference type="InterPro" id="IPR045072">
    <property type="entry name" value="MKRN-like"/>
</dbReference>
<feature type="domain" description="C3H1-type" evidence="8">
    <location>
        <begin position="98"/>
        <end position="120"/>
    </location>
</feature>
<keyword evidence="11" id="KW-1185">Reference proteome</keyword>
<keyword evidence="5 6" id="KW-0862">Zinc</keyword>
<dbReference type="InterPro" id="IPR000571">
    <property type="entry name" value="Znf_CCCH"/>
</dbReference>
<feature type="zinc finger region" description="C3H1-type" evidence="6">
    <location>
        <begin position="163"/>
        <end position="185"/>
    </location>
</feature>
<keyword evidence="4 6" id="KW-0863">Zinc-finger</keyword>
<dbReference type="GO" id="GO:0061630">
    <property type="term" value="F:ubiquitin protein ligase activity"/>
    <property type="evidence" value="ECO:0007669"/>
    <property type="project" value="UniProtKB-EC"/>
</dbReference>
<dbReference type="InterPro" id="IPR036855">
    <property type="entry name" value="Znf_CCCH_sf"/>
</dbReference>
<dbReference type="AlphaFoldDB" id="A0A0R3TCE8"/>
<dbReference type="GO" id="GO:0008270">
    <property type="term" value="F:zinc ion binding"/>
    <property type="evidence" value="ECO:0007669"/>
    <property type="project" value="UniProtKB-KW"/>
</dbReference>
<proteinExistence type="predicted"/>
<dbReference type="OrthoDB" id="411372at2759"/>
<dbReference type="GO" id="GO:0005634">
    <property type="term" value="C:nucleus"/>
    <property type="evidence" value="ECO:0007669"/>
    <property type="project" value="InterPro"/>
</dbReference>
<evidence type="ECO:0000256" key="5">
    <source>
        <dbReference type="ARBA" id="ARBA00022833"/>
    </source>
</evidence>
<feature type="compositionally biased region" description="Basic and acidic residues" evidence="7">
    <location>
        <begin position="420"/>
        <end position="445"/>
    </location>
</feature>
<reference evidence="10 11" key="2">
    <citation type="submission" date="2018-11" db="EMBL/GenBank/DDBJ databases">
        <authorList>
            <consortium name="Pathogen Informatics"/>
        </authorList>
    </citation>
    <scope>NUCLEOTIDE SEQUENCE [LARGE SCALE GENOMIC DNA]</scope>
</reference>
<evidence type="ECO:0000313" key="11">
    <source>
        <dbReference type="Proteomes" id="UP000278807"/>
    </source>
</evidence>
<dbReference type="PANTHER" id="PTHR11224">
    <property type="entry name" value="MAKORIN-RELATED"/>
    <property type="match status" value="1"/>
</dbReference>
<dbReference type="PROSITE" id="PS51080">
    <property type="entry name" value="CTF_NFI_2"/>
    <property type="match status" value="1"/>
</dbReference>
<evidence type="ECO:0000256" key="7">
    <source>
        <dbReference type="SAM" id="MobiDB-lite"/>
    </source>
</evidence>
<accession>A0A0R3TCE8</accession>
<evidence type="ECO:0000256" key="2">
    <source>
        <dbReference type="ARBA" id="ARBA00012483"/>
    </source>
</evidence>
<evidence type="ECO:0000256" key="4">
    <source>
        <dbReference type="ARBA" id="ARBA00022771"/>
    </source>
</evidence>
<dbReference type="STRING" id="102285.A0A0R3TCE8"/>
<protein>
    <recommendedName>
        <fullName evidence="2">RING-type E3 ubiquitin transferase</fullName>
        <ecNumber evidence="2">2.3.2.27</ecNumber>
    </recommendedName>
</protein>
<evidence type="ECO:0000313" key="12">
    <source>
        <dbReference type="WBParaSite" id="HNAJ_0000473701-mRNA-1"/>
    </source>
</evidence>
<feature type="zinc finger region" description="C3H1-type" evidence="6">
    <location>
        <begin position="98"/>
        <end position="120"/>
    </location>
</feature>
<dbReference type="WBParaSite" id="HNAJ_0000473701-mRNA-1">
    <property type="protein sequence ID" value="HNAJ_0000473701-mRNA-1"/>
    <property type="gene ID" value="HNAJ_0000473701"/>
</dbReference>
<feature type="domain" description="CTF/NF-I" evidence="9">
    <location>
        <begin position="15"/>
        <end position="210"/>
    </location>
</feature>